<accession>A0A3G4ZX88</accession>
<organism evidence="1">
    <name type="scientific">Faunusvirus sp</name>
    <dbReference type="NCBI Taxonomy" id="2487766"/>
    <lineage>
        <taxon>Viruses</taxon>
        <taxon>Varidnaviria</taxon>
        <taxon>Bamfordvirae</taxon>
        <taxon>Nucleocytoviricota</taxon>
        <taxon>Megaviricetes</taxon>
        <taxon>Imitervirales</taxon>
        <taxon>Mimiviridae</taxon>
    </lineage>
</organism>
<evidence type="ECO:0000313" key="1">
    <source>
        <dbReference type="EMBL" id="AYV79515.1"/>
    </source>
</evidence>
<dbReference type="EMBL" id="MK072150">
    <property type="protein sequence ID" value="AYV79515.1"/>
    <property type="molecule type" value="Genomic_DNA"/>
</dbReference>
<gene>
    <name evidence="1" type="ORF">Faunusvirus19_5</name>
</gene>
<protein>
    <submittedName>
        <fullName evidence="1">Uncharacterized protein</fullName>
    </submittedName>
</protein>
<name>A0A3G4ZX88_9VIRU</name>
<proteinExistence type="predicted"/>
<sequence>MDLLHNRLAYIYKNNLHIYDNITHAVTKYDACTATSFHPISHNEVILYETRNLLTTYYDKSRKINKINLDTDKIVGAIDVGPILQGMIYTTHDDLLKLIIISHPIQCIYIINVKTMLIDITIPFKNVLSICSVIGNDNGIIVMNRQRNDINVAFYNIDYTNKTVNQLPNQLYKCNSNAIKMNLCNTYHHIFDNTYLVLAATPYFTSCIINFKDKTIKFIDTPITAHRVDDKNLLLYCRQGIYKYDGATGELAIDKYCFTPDYSHAVMLTPDDIIGVNNYGVHHVNIGLSSIQYLCTFGYKPVVWIN</sequence>
<reference evidence="1" key="1">
    <citation type="submission" date="2018-10" db="EMBL/GenBank/DDBJ databases">
        <title>Hidden diversity of soil giant viruses.</title>
        <authorList>
            <person name="Schulz F."/>
            <person name="Alteio L."/>
            <person name="Goudeau D."/>
            <person name="Ryan E.M."/>
            <person name="Malmstrom R.R."/>
            <person name="Blanchard J."/>
            <person name="Woyke T."/>
        </authorList>
    </citation>
    <scope>NUCLEOTIDE SEQUENCE</scope>
    <source>
        <strain evidence="1">FNV1</strain>
    </source>
</reference>